<dbReference type="PANTHER" id="PTHR38687">
    <property type="entry name" value="CELL DIVISION PROTEIN DEDD-RELATED"/>
    <property type="match status" value="1"/>
</dbReference>
<evidence type="ECO:0000256" key="2">
    <source>
        <dbReference type="SAM" id="Phobius"/>
    </source>
</evidence>
<dbReference type="InterPro" id="IPR036680">
    <property type="entry name" value="SPOR-like_sf"/>
</dbReference>
<evidence type="ECO:0000313" key="4">
    <source>
        <dbReference type="EMBL" id="SAI02613.1"/>
    </source>
</evidence>
<evidence type="ECO:0000313" key="5">
    <source>
        <dbReference type="Proteomes" id="UP000077037"/>
    </source>
</evidence>
<keyword evidence="2" id="KW-0472">Membrane</keyword>
<dbReference type="GO" id="GO:0032506">
    <property type="term" value="P:cytokinetic process"/>
    <property type="evidence" value="ECO:0007669"/>
    <property type="project" value="TreeGrafter"/>
</dbReference>
<feature type="compositionally biased region" description="Basic and acidic residues" evidence="1">
    <location>
        <begin position="157"/>
        <end position="170"/>
    </location>
</feature>
<dbReference type="RefSeq" id="WP_066409321.1">
    <property type="nucleotide sequence ID" value="NZ_FKBS01000008.1"/>
</dbReference>
<dbReference type="Proteomes" id="UP000077037">
    <property type="component" value="Unassembled WGS sequence"/>
</dbReference>
<feature type="compositionally biased region" description="Pro residues" evidence="1">
    <location>
        <begin position="119"/>
        <end position="135"/>
    </location>
</feature>
<sequence length="291" mass="30008">MGLFTRKDSAADTGSSRPRPSVSSEAQAAELRGRARRRLAGAVVLVLAAVIVLPMVLDSEPVPVADDIPIRIPDRDTPFQPQVTEPQAQQGQAPAANGAAPADPATAAQGQAAQAPSQPATPPAAPPQAPTPPVPGQIANNTVPVSPAHPVTPPKPVETKPAEPKPEAAKPETPAKPPANSTRTDDGARALALLEGRSAPAASQQTPAAKPAQAGNFVLQIASYGAQADAQSRRTQLHQAGITNAFVEQASINGKQQYRLRVGPFPSREAAQAAQARLRTLGYDNGFIAAQ</sequence>
<evidence type="ECO:0000259" key="3">
    <source>
        <dbReference type="PROSITE" id="PS51724"/>
    </source>
</evidence>
<dbReference type="PROSITE" id="PS51724">
    <property type="entry name" value="SPOR"/>
    <property type="match status" value="1"/>
</dbReference>
<dbReference type="Gene3D" id="3.30.70.1070">
    <property type="entry name" value="Sporulation related repeat"/>
    <property type="match status" value="1"/>
</dbReference>
<accession>A0A157M0L8</accession>
<dbReference type="GO" id="GO:0030428">
    <property type="term" value="C:cell septum"/>
    <property type="evidence" value="ECO:0007669"/>
    <property type="project" value="TreeGrafter"/>
</dbReference>
<keyword evidence="2" id="KW-0812">Transmembrane</keyword>
<keyword evidence="2" id="KW-1133">Transmembrane helix</keyword>
<dbReference type="GO" id="GO:0032153">
    <property type="term" value="C:cell division site"/>
    <property type="evidence" value="ECO:0007669"/>
    <property type="project" value="TreeGrafter"/>
</dbReference>
<protein>
    <submittedName>
        <fullName evidence="4">Membrane protein</fullName>
    </submittedName>
</protein>
<gene>
    <name evidence="4" type="primary">dedD</name>
    <name evidence="4" type="ORF">SAMEA1982600_01001</name>
</gene>
<proteinExistence type="predicted"/>
<dbReference type="InterPro" id="IPR007730">
    <property type="entry name" value="SPOR-like_dom"/>
</dbReference>
<feature type="compositionally biased region" description="Basic and acidic residues" evidence="1">
    <location>
        <begin position="68"/>
        <end position="77"/>
    </location>
</feature>
<dbReference type="Pfam" id="PF05036">
    <property type="entry name" value="SPOR"/>
    <property type="match status" value="1"/>
</dbReference>
<organism evidence="4 5">
    <name type="scientific">Bordetella ansorpii</name>
    <dbReference type="NCBI Taxonomy" id="288768"/>
    <lineage>
        <taxon>Bacteria</taxon>
        <taxon>Pseudomonadati</taxon>
        <taxon>Pseudomonadota</taxon>
        <taxon>Betaproteobacteria</taxon>
        <taxon>Burkholderiales</taxon>
        <taxon>Alcaligenaceae</taxon>
        <taxon>Bordetella</taxon>
    </lineage>
</organism>
<feature type="region of interest" description="Disordered" evidence="1">
    <location>
        <begin position="68"/>
        <end position="184"/>
    </location>
</feature>
<dbReference type="GO" id="GO:0042834">
    <property type="term" value="F:peptidoglycan binding"/>
    <property type="evidence" value="ECO:0007669"/>
    <property type="project" value="InterPro"/>
</dbReference>
<dbReference type="PANTHER" id="PTHR38687:SF1">
    <property type="entry name" value="CELL DIVISION PROTEIN DEDD"/>
    <property type="match status" value="1"/>
</dbReference>
<dbReference type="SUPFAM" id="SSF110997">
    <property type="entry name" value="Sporulation related repeat"/>
    <property type="match status" value="1"/>
</dbReference>
<dbReference type="AlphaFoldDB" id="A0A157M0L8"/>
<name>A0A157M0L8_9BORD</name>
<feature type="compositionally biased region" description="Low complexity" evidence="1">
    <location>
        <begin position="86"/>
        <end position="118"/>
    </location>
</feature>
<feature type="domain" description="SPOR" evidence="3">
    <location>
        <begin position="211"/>
        <end position="291"/>
    </location>
</feature>
<evidence type="ECO:0000256" key="1">
    <source>
        <dbReference type="SAM" id="MobiDB-lite"/>
    </source>
</evidence>
<reference evidence="4 5" key="1">
    <citation type="submission" date="2016-03" db="EMBL/GenBank/DDBJ databases">
        <authorList>
            <consortium name="Pathogen Informatics"/>
        </authorList>
    </citation>
    <scope>NUCLEOTIDE SEQUENCE [LARGE SCALE GENOMIC DNA]</scope>
    <source>
        <strain evidence="4 5">NCTC13364</strain>
    </source>
</reference>
<dbReference type="OrthoDB" id="7063246at2"/>
<feature type="region of interest" description="Disordered" evidence="1">
    <location>
        <begin position="1"/>
        <end position="28"/>
    </location>
</feature>
<feature type="compositionally biased region" description="Basic and acidic residues" evidence="1">
    <location>
        <begin position="1"/>
        <end position="10"/>
    </location>
</feature>
<feature type="transmembrane region" description="Helical" evidence="2">
    <location>
        <begin position="39"/>
        <end position="57"/>
    </location>
</feature>
<dbReference type="InterPro" id="IPR052521">
    <property type="entry name" value="Cell_div_SPOR-domain"/>
</dbReference>
<dbReference type="EMBL" id="FKBS01000008">
    <property type="protein sequence ID" value="SAI02613.1"/>
    <property type="molecule type" value="Genomic_DNA"/>
</dbReference>
<feature type="compositionally biased region" description="Polar residues" evidence="1">
    <location>
        <begin position="12"/>
        <end position="26"/>
    </location>
</feature>